<reference evidence="2" key="2">
    <citation type="submission" date="2021-04" db="EMBL/GenBank/DDBJ databases">
        <authorList>
            <person name="Gilroy R."/>
        </authorList>
    </citation>
    <scope>NUCLEOTIDE SEQUENCE</scope>
    <source>
        <strain evidence="2">ChiHjej9B8-13557</strain>
    </source>
</reference>
<name>A0A9D2MC84_9FIRM</name>
<organism evidence="2 3">
    <name type="scientific">Candidatus Faecalibacterium faecipullorum</name>
    <dbReference type="NCBI Taxonomy" id="2838578"/>
    <lineage>
        <taxon>Bacteria</taxon>
        <taxon>Bacillati</taxon>
        <taxon>Bacillota</taxon>
        <taxon>Clostridia</taxon>
        <taxon>Eubacteriales</taxon>
        <taxon>Oscillospiraceae</taxon>
        <taxon>Faecalibacterium</taxon>
    </lineage>
</organism>
<evidence type="ECO:0000256" key="1">
    <source>
        <dbReference type="SAM" id="Phobius"/>
    </source>
</evidence>
<sequence length="182" mass="18670">MKVQEKNRLILFGALLMMTGAAVAIVSTVVFGGALAASLEESIAEMLADPAYAAELAAAGLAADDALATMVGIIYALLGLGVAVNAVKIVVGALSLRRTDRASAFFLVWGAVFLVLGVLGVWFSGVATIFGMCDLAAGVFGPALLLAGGVQNRRAARRILAAEREAELAAAEEAVWPPVRKG</sequence>
<keyword evidence="1" id="KW-0812">Transmembrane</keyword>
<feature type="transmembrane region" description="Helical" evidence="1">
    <location>
        <begin position="9"/>
        <end position="37"/>
    </location>
</feature>
<feature type="transmembrane region" description="Helical" evidence="1">
    <location>
        <begin position="129"/>
        <end position="150"/>
    </location>
</feature>
<dbReference type="EMBL" id="DWXX01000013">
    <property type="protein sequence ID" value="HJB58165.1"/>
    <property type="molecule type" value="Genomic_DNA"/>
</dbReference>
<dbReference type="AlphaFoldDB" id="A0A9D2MC84"/>
<feature type="transmembrane region" description="Helical" evidence="1">
    <location>
        <begin position="103"/>
        <end position="123"/>
    </location>
</feature>
<proteinExistence type="predicted"/>
<evidence type="ECO:0000313" key="2">
    <source>
        <dbReference type="EMBL" id="HJB58165.1"/>
    </source>
</evidence>
<feature type="transmembrane region" description="Helical" evidence="1">
    <location>
        <begin position="66"/>
        <end position="91"/>
    </location>
</feature>
<protein>
    <recommendedName>
        <fullName evidence="4">DUF4064 domain-containing protein</fullName>
    </recommendedName>
</protein>
<dbReference type="Proteomes" id="UP000824211">
    <property type="component" value="Unassembled WGS sequence"/>
</dbReference>
<evidence type="ECO:0008006" key="4">
    <source>
        <dbReference type="Google" id="ProtNLM"/>
    </source>
</evidence>
<evidence type="ECO:0000313" key="3">
    <source>
        <dbReference type="Proteomes" id="UP000824211"/>
    </source>
</evidence>
<comment type="caution">
    <text evidence="2">The sequence shown here is derived from an EMBL/GenBank/DDBJ whole genome shotgun (WGS) entry which is preliminary data.</text>
</comment>
<gene>
    <name evidence="2" type="ORF">H9771_00655</name>
</gene>
<keyword evidence="1" id="KW-1133">Transmembrane helix</keyword>
<reference evidence="2" key="1">
    <citation type="journal article" date="2021" name="PeerJ">
        <title>Extensive microbial diversity within the chicken gut microbiome revealed by metagenomics and culture.</title>
        <authorList>
            <person name="Gilroy R."/>
            <person name="Ravi A."/>
            <person name="Getino M."/>
            <person name="Pursley I."/>
            <person name="Horton D.L."/>
            <person name="Alikhan N.F."/>
            <person name="Baker D."/>
            <person name="Gharbi K."/>
            <person name="Hall N."/>
            <person name="Watson M."/>
            <person name="Adriaenssens E.M."/>
            <person name="Foster-Nyarko E."/>
            <person name="Jarju S."/>
            <person name="Secka A."/>
            <person name="Antonio M."/>
            <person name="Oren A."/>
            <person name="Chaudhuri R.R."/>
            <person name="La Ragione R."/>
            <person name="Hildebrand F."/>
            <person name="Pallen M.J."/>
        </authorList>
    </citation>
    <scope>NUCLEOTIDE SEQUENCE</scope>
    <source>
        <strain evidence="2">ChiHjej9B8-13557</strain>
    </source>
</reference>
<keyword evidence="1" id="KW-0472">Membrane</keyword>
<accession>A0A9D2MC84</accession>